<evidence type="ECO:0000313" key="7">
    <source>
        <dbReference type="EMBL" id="NYD28688.1"/>
    </source>
</evidence>
<dbReference type="Gene3D" id="3.40.190.10">
    <property type="entry name" value="Periplasmic binding protein-like II"/>
    <property type="match status" value="1"/>
</dbReference>
<keyword evidence="3" id="KW-0813">Transport</keyword>
<sequence>MPRTRTALRATAAASVLLVATACNAGTPASPDPADALDFSDLAQDPPAGTGDAGTIHWNLPYEPLSLDPIKTFNYAENTALANSCEALLRANPDFTVGPGLAEKWDQPDPTTWVFHLRPGVTFWNGKPLTAEDVAWSIGRHLDPDSGSYVATYLTNVASVTASGPLEVTMRMKKPDALLTQALASLGGIVTEKASSLAAGEDFGTPQHLPMCTGPFRLDSWKPGQAIELSRNDAYWDDALKPLSSKLELSFVTDESTAVLALESGELDGEFFYLPPAGLDKLRNGEDTEVVLGTSLAGWYLLGAASDGPFADPDVRRALSMATDRAAIASTVLQNTAIPARSLATPASWTYGRSIFEKAYDELPGTDVDIEAATKLVEDSGVGDQPITIAVQGSSVVHEQTANLLQAAGEAIGLHIEIKTIPVEQYGNVYVDPQARKGIDAFLSTYYSVADPLDSYLMFEKDAYNNYGRYDAIADQLVAARSETDDETRAELVAELEHRAVTDEAWLPLEYLPVILVQNKRITGSIATSNYLYYPWASAIGTR</sequence>
<dbReference type="PANTHER" id="PTHR30290:SF10">
    <property type="entry name" value="PERIPLASMIC OLIGOPEPTIDE-BINDING PROTEIN-RELATED"/>
    <property type="match status" value="1"/>
</dbReference>
<reference evidence="7 8" key="1">
    <citation type="submission" date="2020-07" db="EMBL/GenBank/DDBJ databases">
        <title>Sequencing the genomes of 1000 actinobacteria strains.</title>
        <authorList>
            <person name="Klenk H.-P."/>
        </authorList>
    </citation>
    <scope>NUCLEOTIDE SEQUENCE [LARGE SCALE GENOMIC DNA]</scope>
    <source>
        <strain evidence="7 8">DSM 19082</strain>
    </source>
</reference>
<dbReference type="GO" id="GO:0042597">
    <property type="term" value="C:periplasmic space"/>
    <property type="evidence" value="ECO:0007669"/>
    <property type="project" value="UniProtKB-ARBA"/>
</dbReference>
<keyword evidence="4 5" id="KW-0732">Signal</keyword>
<accession>A0A852RD37</accession>
<dbReference type="GO" id="GO:0030313">
    <property type="term" value="C:cell envelope"/>
    <property type="evidence" value="ECO:0007669"/>
    <property type="project" value="UniProtKB-SubCell"/>
</dbReference>
<dbReference type="CDD" id="cd00995">
    <property type="entry name" value="PBP2_NikA_DppA_OppA_like"/>
    <property type="match status" value="1"/>
</dbReference>
<gene>
    <name evidence="7" type="ORF">BJ958_000234</name>
</gene>
<proteinExistence type="inferred from homology"/>
<feature type="signal peptide" evidence="5">
    <location>
        <begin position="1"/>
        <end position="25"/>
    </location>
</feature>
<evidence type="ECO:0000256" key="3">
    <source>
        <dbReference type="ARBA" id="ARBA00022448"/>
    </source>
</evidence>
<feature type="domain" description="Solute-binding protein family 5" evidence="6">
    <location>
        <begin position="97"/>
        <end position="459"/>
    </location>
</feature>
<protein>
    <submittedName>
        <fullName evidence="7">Peptide/nickel transport system substrate-binding protein</fullName>
    </submittedName>
</protein>
<dbReference type="Pfam" id="PF00496">
    <property type="entry name" value="SBP_bac_5"/>
    <property type="match status" value="1"/>
</dbReference>
<feature type="chain" id="PRO_5039586188" evidence="5">
    <location>
        <begin position="26"/>
        <end position="543"/>
    </location>
</feature>
<dbReference type="GO" id="GO:0015833">
    <property type="term" value="P:peptide transport"/>
    <property type="evidence" value="ECO:0007669"/>
    <property type="project" value="TreeGrafter"/>
</dbReference>
<comment type="similarity">
    <text evidence="2">Belongs to the bacterial solute-binding protein 5 family.</text>
</comment>
<evidence type="ECO:0000259" key="6">
    <source>
        <dbReference type="Pfam" id="PF00496"/>
    </source>
</evidence>
<evidence type="ECO:0000256" key="1">
    <source>
        <dbReference type="ARBA" id="ARBA00004196"/>
    </source>
</evidence>
<dbReference type="Gene3D" id="3.90.76.10">
    <property type="entry name" value="Dipeptide-binding Protein, Domain 1"/>
    <property type="match status" value="1"/>
</dbReference>
<name>A0A852RD37_9ACTN</name>
<dbReference type="SUPFAM" id="SSF53850">
    <property type="entry name" value="Periplasmic binding protein-like II"/>
    <property type="match status" value="1"/>
</dbReference>
<dbReference type="EMBL" id="JACCBF010000001">
    <property type="protein sequence ID" value="NYD28688.1"/>
    <property type="molecule type" value="Genomic_DNA"/>
</dbReference>
<dbReference type="InterPro" id="IPR030678">
    <property type="entry name" value="Peptide/Ni-bd"/>
</dbReference>
<evidence type="ECO:0000313" key="8">
    <source>
        <dbReference type="Proteomes" id="UP000582231"/>
    </source>
</evidence>
<evidence type="ECO:0000256" key="4">
    <source>
        <dbReference type="ARBA" id="ARBA00022729"/>
    </source>
</evidence>
<dbReference type="GO" id="GO:1904680">
    <property type="term" value="F:peptide transmembrane transporter activity"/>
    <property type="evidence" value="ECO:0007669"/>
    <property type="project" value="TreeGrafter"/>
</dbReference>
<dbReference type="RefSeq" id="WP_179724806.1">
    <property type="nucleotide sequence ID" value="NZ_BAABEF010000001.1"/>
</dbReference>
<dbReference type="Proteomes" id="UP000582231">
    <property type="component" value="Unassembled WGS sequence"/>
</dbReference>
<dbReference type="PROSITE" id="PS51257">
    <property type="entry name" value="PROKAR_LIPOPROTEIN"/>
    <property type="match status" value="1"/>
</dbReference>
<dbReference type="PIRSF" id="PIRSF002741">
    <property type="entry name" value="MppA"/>
    <property type="match status" value="1"/>
</dbReference>
<organism evidence="7 8">
    <name type="scientific">Nocardioides kongjuensis</name>
    <dbReference type="NCBI Taxonomy" id="349522"/>
    <lineage>
        <taxon>Bacteria</taxon>
        <taxon>Bacillati</taxon>
        <taxon>Actinomycetota</taxon>
        <taxon>Actinomycetes</taxon>
        <taxon>Propionibacteriales</taxon>
        <taxon>Nocardioidaceae</taxon>
        <taxon>Nocardioides</taxon>
    </lineage>
</organism>
<keyword evidence="8" id="KW-1185">Reference proteome</keyword>
<comment type="caution">
    <text evidence="7">The sequence shown here is derived from an EMBL/GenBank/DDBJ whole genome shotgun (WGS) entry which is preliminary data.</text>
</comment>
<dbReference type="PANTHER" id="PTHR30290">
    <property type="entry name" value="PERIPLASMIC BINDING COMPONENT OF ABC TRANSPORTER"/>
    <property type="match status" value="1"/>
</dbReference>
<dbReference type="GO" id="GO:0043190">
    <property type="term" value="C:ATP-binding cassette (ABC) transporter complex"/>
    <property type="evidence" value="ECO:0007669"/>
    <property type="project" value="InterPro"/>
</dbReference>
<evidence type="ECO:0000256" key="5">
    <source>
        <dbReference type="SAM" id="SignalP"/>
    </source>
</evidence>
<dbReference type="Gene3D" id="3.10.105.10">
    <property type="entry name" value="Dipeptide-binding Protein, Domain 3"/>
    <property type="match status" value="1"/>
</dbReference>
<dbReference type="InterPro" id="IPR039424">
    <property type="entry name" value="SBP_5"/>
</dbReference>
<comment type="subcellular location">
    <subcellularLocation>
        <location evidence="1">Cell envelope</location>
    </subcellularLocation>
</comment>
<dbReference type="InterPro" id="IPR000914">
    <property type="entry name" value="SBP_5_dom"/>
</dbReference>
<evidence type="ECO:0000256" key="2">
    <source>
        <dbReference type="ARBA" id="ARBA00005695"/>
    </source>
</evidence>
<dbReference type="AlphaFoldDB" id="A0A852RD37"/>